<dbReference type="CDD" id="cd00829">
    <property type="entry name" value="SCP-x_thiolase"/>
    <property type="match status" value="1"/>
</dbReference>
<evidence type="ECO:0000256" key="4">
    <source>
        <dbReference type="ARBA" id="ARBA00023121"/>
    </source>
</evidence>
<protein>
    <recommendedName>
        <fullName evidence="1">propanoyl-CoA C-acyltransferase</fullName>
        <ecNumber evidence="1">2.3.1.176</ecNumber>
    </recommendedName>
    <alternativeName>
        <fullName evidence="5">Propanoyl-CoA C-acyltransferase</fullName>
    </alternativeName>
</protein>
<evidence type="ECO:0000313" key="8">
    <source>
        <dbReference type="Proteomes" id="UP000655523"/>
    </source>
</evidence>
<feature type="domain" description="Thiolase C-terminal" evidence="6">
    <location>
        <begin position="110"/>
        <end position="235"/>
    </location>
</feature>
<dbReference type="Gene3D" id="3.40.47.10">
    <property type="match status" value="1"/>
</dbReference>
<comment type="caution">
    <text evidence="7">The sequence shown here is derived from an EMBL/GenBank/DDBJ whole genome shotgun (WGS) entry which is preliminary data.</text>
</comment>
<dbReference type="EC" id="2.3.1.176" evidence="1"/>
<keyword evidence="2" id="KW-0813">Transport</keyword>
<accession>A0A972NLC3</accession>
<dbReference type="GO" id="GO:0008289">
    <property type="term" value="F:lipid binding"/>
    <property type="evidence" value="ECO:0007669"/>
    <property type="project" value="UniProtKB-KW"/>
</dbReference>
<dbReference type="PANTHER" id="PTHR42870">
    <property type="entry name" value="ACETYL-COA C-ACETYLTRANSFERASE"/>
    <property type="match status" value="1"/>
</dbReference>
<dbReference type="PROSITE" id="PS00737">
    <property type="entry name" value="THIOLASE_2"/>
    <property type="match status" value="1"/>
</dbReference>
<dbReference type="InterPro" id="IPR016039">
    <property type="entry name" value="Thiolase-like"/>
</dbReference>
<dbReference type="EMBL" id="WOEZ01000066">
    <property type="protein sequence ID" value="NPT55563.1"/>
    <property type="molecule type" value="Genomic_DNA"/>
</dbReference>
<evidence type="ECO:0000259" key="6">
    <source>
        <dbReference type="Pfam" id="PF22691"/>
    </source>
</evidence>
<proteinExistence type="predicted"/>
<dbReference type="InterPro" id="IPR055140">
    <property type="entry name" value="Thiolase_C_2"/>
</dbReference>
<evidence type="ECO:0000256" key="1">
    <source>
        <dbReference type="ARBA" id="ARBA00012352"/>
    </source>
</evidence>
<keyword evidence="4" id="KW-0446">Lipid-binding</keyword>
<dbReference type="GO" id="GO:0016747">
    <property type="term" value="F:acyltransferase activity, transferring groups other than amino-acyl groups"/>
    <property type="evidence" value="ECO:0007669"/>
    <property type="project" value="InterPro"/>
</dbReference>
<organism evidence="7 8">
    <name type="scientific">Paraburkholderia elongata</name>
    <dbReference type="NCBI Taxonomy" id="2675747"/>
    <lineage>
        <taxon>Bacteria</taxon>
        <taxon>Pseudomonadati</taxon>
        <taxon>Pseudomonadota</taxon>
        <taxon>Betaproteobacteria</taxon>
        <taxon>Burkholderiales</taxon>
        <taxon>Burkholderiaceae</taxon>
        <taxon>Paraburkholderia</taxon>
    </lineage>
</organism>
<gene>
    <name evidence="7" type="ORF">GNZ13_13370</name>
</gene>
<evidence type="ECO:0000256" key="5">
    <source>
        <dbReference type="ARBA" id="ARBA00032316"/>
    </source>
</evidence>
<reference evidence="7 8" key="1">
    <citation type="submission" date="2019-11" db="EMBL/GenBank/DDBJ databases">
        <title>Metabolism of dissolved organic matter in forest soils.</title>
        <authorList>
            <person name="Cyle K.T."/>
            <person name="Wilhelm R.C."/>
            <person name="Martinez C.E."/>
        </authorList>
    </citation>
    <scope>NUCLEOTIDE SEQUENCE [LARGE SCALE GENOMIC DNA]</scope>
    <source>
        <strain evidence="7 8">5N</strain>
    </source>
</reference>
<keyword evidence="8" id="KW-1185">Reference proteome</keyword>
<evidence type="ECO:0000256" key="2">
    <source>
        <dbReference type="ARBA" id="ARBA00022448"/>
    </source>
</evidence>
<evidence type="ECO:0000256" key="3">
    <source>
        <dbReference type="ARBA" id="ARBA00023055"/>
    </source>
</evidence>
<dbReference type="Pfam" id="PF22691">
    <property type="entry name" value="Thiolase_C_1"/>
    <property type="match status" value="1"/>
</dbReference>
<dbReference type="AlphaFoldDB" id="A0A972NLC3"/>
<dbReference type="InterPro" id="IPR020613">
    <property type="entry name" value="Thiolase_CS"/>
</dbReference>
<dbReference type="Proteomes" id="UP000655523">
    <property type="component" value="Unassembled WGS sequence"/>
</dbReference>
<keyword evidence="3" id="KW-0445">Lipid transport</keyword>
<name>A0A972NLC3_9BURK</name>
<dbReference type="SUPFAM" id="SSF53901">
    <property type="entry name" value="Thiolase-like"/>
    <property type="match status" value="2"/>
</dbReference>
<evidence type="ECO:0000313" key="7">
    <source>
        <dbReference type="EMBL" id="NPT55563.1"/>
    </source>
</evidence>
<dbReference type="PANTHER" id="PTHR42870:SF1">
    <property type="entry name" value="NON-SPECIFIC LIPID-TRANSFER PROTEIN-LIKE 2"/>
    <property type="match status" value="1"/>
</dbReference>
<dbReference type="GO" id="GO:0006869">
    <property type="term" value="P:lipid transport"/>
    <property type="evidence" value="ECO:0007669"/>
    <property type="project" value="UniProtKB-KW"/>
</dbReference>
<sequence>MSPPAVYAARAKRYMHEYGATDEDLALVCVKNRRHALTNRNSLFQTETSVEEVLSSRLVADPLTLLQCCARADGAAALVIGNENWARKAQRAPVRILASQLTSGTYRGDFRDLTSPEITVRCAAQAYAEAGVRPADLHLAEVHDAFSIAELLYYEALGLCKPGEAKHLIREGATSVGGRVPVNPSGGLIAKGHPPGATGIAQVVEVVKQLRGDAGPRQVNGASTALTHCTGGGVSGLDHGACTIHILSRG</sequence>